<accession>A0ABS3LPI3</accession>
<name>A0ABS3LPI3_9PROT</name>
<feature type="compositionally biased region" description="Polar residues" evidence="1">
    <location>
        <begin position="48"/>
        <end position="58"/>
    </location>
</feature>
<keyword evidence="3" id="KW-1185">Reference proteome</keyword>
<feature type="region of interest" description="Disordered" evidence="1">
    <location>
        <begin position="1"/>
        <end position="68"/>
    </location>
</feature>
<evidence type="ECO:0008006" key="4">
    <source>
        <dbReference type="Google" id="ProtNLM"/>
    </source>
</evidence>
<proteinExistence type="predicted"/>
<evidence type="ECO:0000256" key="1">
    <source>
        <dbReference type="SAM" id="MobiDB-lite"/>
    </source>
</evidence>
<protein>
    <recommendedName>
        <fullName evidence="4">Transposase</fullName>
    </recommendedName>
</protein>
<dbReference type="EMBL" id="JAFVMG010000017">
    <property type="protein sequence ID" value="MBO1329282.1"/>
    <property type="molecule type" value="Genomic_DNA"/>
</dbReference>
<dbReference type="Proteomes" id="UP000664399">
    <property type="component" value="Unassembled WGS sequence"/>
</dbReference>
<reference evidence="2 3" key="1">
    <citation type="submission" date="2021-03" db="EMBL/GenBank/DDBJ databases">
        <title>The complete genome sequence of Acetobacter suratthaniensis TBRC 1719.</title>
        <authorList>
            <person name="Charoenyingcharoen P."/>
            <person name="Yukphan P."/>
        </authorList>
    </citation>
    <scope>NUCLEOTIDE SEQUENCE [LARGE SCALE GENOMIC DNA]</scope>
    <source>
        <strain evidence="2 3">TBRC 1719</strain>
    </source>
</reference>
<comment type="caution">
    <text evidence="2">The sequence shown here is derived from an EMBL/GenBank/DDBJ whole genome shotgun (WGS) entry which is preliminary data.</text>
</comment>
<gene>
    <name evidence="2" type="ORF">J2D75_12455</name>
</gene>
<evidence type="ECO:0000313" key="2">
    <source>
        <dbReference type="EMBL" id="MBO1329282.1"/>
    </source>
</evidence>
<evidence type="ECO:0000313" key="3">
    <source>
        <dbReference type="Proteomes" id="UP000664399"/>
    </source>
</evidence>
<sequence>MSDGRNTAGHLSARAQAAKADRLDRQAAALRANLLRRKAQARSRQDADTPTDQHSSACPETGKPKPCP</sequence>
<organism evidence="2 3">
    <name type="scientific">Acetobacter suratthaniensis</name>
    <dbReference type="NCBI Taxonomy" id="1502841"/>
    <lineage>
        <taxon>Bacteria</taxon>
        <taxon>Pseudomonadati</taxon>
        <taxon>Pseudomonadota</taxon>
        <taxon>Alphaproteobacteria</taxon>
        <taxon>Acetobacterales</taxon>
        <taxon>Acetobacteraceae</taxon>
        <taxon>Acetobacter</taxon>
    </lineage>
</organism>